<dbReference type="SUPFAM" id="SSF53790">
    <property type="entry name" value="Tetrapyrrole methylase"/>
    <property type="match status" value="1"/>
</dbReference>
<dbReference type="NCBIfam" id="NF004790">
    <property type="entry name" value="PRK06136.1"/>
    <property type="match status" value="1"/>
</dbReference>
<reference evidence="10 13" key="2">
    <citation type="submission" date="2019-10" db="EMBL/GenBank/DDBJ databases">
        <title>Prolixibacter strains distinguished by the presence of nitrate reductase genes were adept at nitrate-dependent anaerobic corrosion of metallic iron and carbon steel.</title>
        <authorList>
            <person name="Iino T."/>
            <person name="Shono N."/>
            <person name="Ito K."/>
            <person name="Nakamura R."/>
            <person name="Sueoka K."/>
            <person name="Harayama S."/>
            <person name="Ohkuma M."/>
        </authorList>
    </citation>
    <scope>NUCLEOTIDE SEQUENCE [LARGE SCALE GENOMIC DNA]</scope>
    <source>
        <strain evidence="10 13">MIC1-1</strain>
    </source>
</reference>
<sequence>MIERVPVSLVGAGPGDPELLTVKALKRLQQADVLLYDALIDERILEETRPDCVKIYAGKKCSDGQNPQERQDEIHRQMALHFRKGKQVVRLKAGDPMIFGRGMEEVRFLESESIPWEVVPGISAGIAASSAFALPLTERNKSRMVLFTSGYTSSGETPGCDPLVLVIKEGGTVVVYMGLTKLHCLLEVMEKAGIGNIPLMIADRVSQEGEQLIAATTDSVLERLESEQVQGPSLVMVGKYLETLEPKELLESLHQQLPDASLLT</sequence>
<keyword evidence="3 8" id="KW-0489">Methyltransferase</keyword>
<name>A0A2P8C7J2_9BACT</name>
<dbReference type="GO" id="GO:0019354">
    <property type="term" value="P:siroheme biosynthetic process"/>
    <property type="evidence" value="ECO:0007669"/>
    <property type="project" value="InterPro"/>
</dbReference>
<dbReference type="EMBL" id="PYGC01000012">
    <property type="protein sequence ID" value="PSK80939.1"/>
    <property type="molecule type" value="Genomic_DNA"/>
</dbReference>
<dbReference type="PROSITE" id="PS00839">
    <property type="entry name" value="SUMT_1"/>
    <property type="match status" value="1"/>
</dbReference>
<comment type="similarity">
    <text evidence="1 8">Belongs to the precorrin methyltransferase family.</text>
</comment>
<comment type="caution">
    <text evidence="11">The sequence shown here is derived from an EMBL/GenBank/DDBJ whole genome shotgun (WGS) entry which is preliminary data.</text>
</comment>
<evidence type="ECO:0000313" key="13">
    <source>
        <dbReference type="Proteomes" id="UP000396862"/>
    </source>
</evidence>
<dbReference type="GO" id="GO:0032259">
    <property type="term" value="P:methylation"/>
    <property type="evidence" value="ECO:0007669"/>
    <property type="project" value="UniProtKB-KW"/>
</dbReference>
<evidence type="ECO:0000313" key="12">
    <source>
        <dbReference type="Proteomes" id="UP000240621"/>
    </source>
</evidence>
<comment type="pathway">
    <text evidence="7">Porphyrin-containing compound metabolism; siroheme biosynthesis; precorrin-2 from uroporphyrinogen III: step 1/1.</text>
</comment>
<dbReference type="PANTHER" id="PTHR45790">
    <property type="entry name" value="SIROHEME SYNTHASE-RELATED"/>
    <property type="match status" value="1"/>
</dbReference>
<dbReference type="Gene3D" id="3.40.1010.10">
    <property type="entry name" value="Cobalt-precorrin-4 Transmethylase, Domain 1"/>
    <property type="match status" value="1"/>
</dbReference>
<dbReference type="Proteomes" id="UP000396862">
    <property type="component" value="Unassembled WGS sequence"/>
</dbReference>
<gene>
    <name evidence="10" type="primary">cobA</name>
    <name evidence="11" type="ORF">CLV93_11274</name>
    <name evidence="10" type="ORF">JCM18694_25870</name>
</gene>
<dbReference type="InterPro" id="IPR006366">
    <property type="entry name" value="CobA/CysG_C"/>
</dbReference>
<dbReference type="RefSeq" id="WP_170108990.1">
    <property type="nucleotide sequence ID" value="NZ_BLAU01000001.1"/>
</dbReference>
<dbReference type="InterPro" id="IPR035996">
    <property type="entry name" value="4pyrrol_Methylase_sf"/>
</dbReference>
<dbReference type="InterPro" id="IPR000878">
    <property type="entry name" value="4pyrrol_Mease"/>
</dbReference>
<dbReference type="InterPro" id="IPR003043">
    <property type="entry name" value="Uropor_MeTrfase_CS"/>
</dbReference>
<keyword evidence="6" id="KW-0627">Porphyrin biosynthesis</keyword>
<evidence type="ECO:0000256" key="1">
    <source>
        <dbReference type="ARBA" id="ARBA00005879"/>
    </source>
</evidence>
<dbReference type="CDD" id="cd11642">
    <property type="entry name" value="SUMT"/>
    <property type="match status" value="1"/>
</dbReference>
<evidence type="ECO:0000256" key="2">
    <source>
        <dbReference type="ARBA" id="ARBA00012162"/>
    </source>
</evidence>
<keyword evidence="13" id="KW-1185">Reference proteome</keyword>
<dbReference type="FunFam" id="3.40.1010.10:FF:000001">
    <property type="entry name" value="Siroheme synthase"/>
    <property type="match status" value="1"/>
</dbReference>
<dbReference type="PANTHER" id="PTHR45790:SF3">
    <property type="entry name" value="S-ADENOSYL-L-METHIONINE-DEPENDENT UROPORPHYRINOGEN III METHYLTRANSFERASE, CHLOROPLASTIC"/>
    <property type="match status" value="1"/>
</dbReference>
<dbReference type="NCBIfam" id="TIGR01469">
    <property type="entry name" value="cobA_cysG_Cterm"/>
    <property type="match status" value="1"/>
</dbReference>
<accession>A0A2P8C7J2</accession>
<protein>
    <recommendedName>
        <fullName evidence="2">uroporphyrinogen-III C-methyltransferase</fullName>
        <ecNumber evidence="2">2.1.1.107</ecNumber>
    </recommendedName>
</protein>
<keyword evidence="5" id="KW-0949">S-adenosyl-L-methionine</keyword>
<organism evidence="11 12">
    <name type="scientific">Prolixibacter denitrificans</name>
    <dbReference type="NCBI Taxonomy" id="1541063"/>
    <lineage>
        <taxon>Bacteria</taxon>
        <taxon>Pseudomonadati</taxon>
        <taxon>Bacteroidota</taxon>
        <taxon>Bacteroidia</taxon>
        <taxon>Marinilabiliales</taxon>
        <taxon>Prolixibacteraceae</taxon>
        <taxon>Prolixibacter</taxon>
    </lineage>
</organism>
<evidence type="ECO:0000256" key="5">
    <source>
        <dbReference type="ARBA" id="ARBA00022691"/>
    </source>
</evidence>
<evidence type="ECO:0000313" key="11">
    <source>
        <dbReference type="EMBL" id="PSK80939.1"/>
    </source>
</evidence>
<reference evidence="11 12" key="1">
    <citation type="submission" date="2018-03" db="EMBL/GenBank/DDBJ databases">
        <title>Genomic Encyclopedia of Archaeal and Bacterial Type Strains, Phase II (KMG-II): from individual species to whole genera.</title>
        <authorList>
            <person name="Goeker M."/>
        </authorList>
    </citation>
    <scope>NUCLEOTIDE SEQUENCE [LARGE SCALE GENOMIC DNA]</scope>
    <source>
        <strain evidence="11 12">DSM 27267</strain>
    </source>
</reference>
<feature type="domain" description="Tetrapyrrole methylase" evidence="9">
    <location>
        <begin position="7"/>
        <end position="218"/>
    </location>
</feature>
<keyword evidence="4 8" id="KW-0808">Transferase</keyword>
<evidence type="ECO:0000256" key="6">
    <source>
        <dbReference type="ARBA" id="ARBA00023244"/>
    </source>
</evidence>
<dbReference type="AlphaFoldDB" id="A0A2P8C7J2"/>
<dbReference type="EC" id="2.1.1.107" evidence="2"/>
<evidence type="ECO:0000256" key="8">
    <source>
        <dbReference type="RuleBase" id="RU003960"/>
    </source>
</evidence>
<dbReference type="GO" id="GO:0004851">
    <property type="term" value="F:uroporphyrin-III C-methyltransferase activity"/>
    <property type="evidence" value="ECO:0007669"/>
    <property type="project" value="UniProtKB-EC"/>
</dbReference>
<evidence type="ECO:0000313" key="10">
    <source>
        <dbReference type="EMBL" id="GET22341.1"/>
    </source>
</evidence>
<evidence type="ECO:0000256" key="7">
    <source>
        <dbReference type="ARBA" id="ARBA00025705"/>
    </source>
</evidence>
<dbReference type="InterPro" id="IPR050161">
    <property type="entry name" value="Siro_Cobalamin_biosynth"/>
</dbReference>
<evidence type="ECO:0000256" key="4">
    <source>
        <dbReference type="ARBA" id="ARBA00022679"/>
    </source>
</evidence>
<dbReference type="Pfam" id="PF00590">
    <property type="entry name" value="TP_methylase"/>
    <property type="match status" value="1"/>
</dbReference>
<dbReference type="EMBL" id="BLAU01000001">
    <property type="protein sequence ID" value="GET22341.1"/>
    <property type="molecule type" value="Genomic_DNA"/>
</dbReference>
<dbReference type="Proteomes" id="UP000240621">
    <property type="component" value="Unassembled WGS sequence"/>
</dbReference>
<evidence type="ECO:0000259" key="9">
    <source>
        <dbReference type="Pfam" id="PF00590"/>
    </source>
</evidence>
<dbReference type="InterPro" id="IPR014777">
    <property type="entry name" value="4pyrrole_Mease_sub1"/>
</dbReference>
<proteinExistence type="inferred from homology"/>
<dbReference type="PROSITE" id="PS00840">
    <property type="entry name" value="SUMT_2"/>
    <property type="match status" value="1"/>
</dbReference>
<dbReference type="InterPro" id="IPR014776">
    <property type="entry name" value="4pyrrole_Mease_sub2"/>
</dbReference>
<dbReference type="Gene3D" id="3.30.950.10">
    <property type="entry name" value="Methyltransferase, Cobalt-precorrin-4 Transmethylase, Domain 2"/>
    <property type="match status" value="1"/>
</dbReference>
<evidence type="ECO:0000256" key="3">
    <source>
        <dbReference type="ARBA" id="ARBA00022603"/>
    </source>
</evidence>